<sequence>MIGDLGEVALRRHRVVAQLGQGTQRDLSDCTGPQVVDDQGCDVGVALVGTARAQRDVRAHHDKPVAVSDVIQVQLDQAAPVGGDARGIELD</sequence>
<proteinExistence type="predicted"/>
<dbReference type="EMBL" id="BAABJP010000029">
    <property type="protein sequence ID" value="GAA5163472.1"/>
    <property type="molecule type" value="Genomic_DNA"/>
</dbReference>
<protein>
    <submittedName>
        <fullName evidence="1">Uncharacterized protein</fullName>
    </submittedName>
</protein>
<comment type="caution">
    <text evidence="1">The sequence shown here is derived from an EMBL/GenBank/DDBJ whole genome shotgun (WGS) entry which is preliminary data.</text>
</comment>
<organism evidence="1 2">
    <name type="scientific">Pseudonocardia eucalypti</name>
    <dbReference type="NCBI Taxonomy" id="648755"/>
    <lineage>
        <taxon>Bacteria</taxon>
        <taxon>Bacillati</taxon>
        <taxon>Actinomycetota</taxon>
        <taxon>Actinomycetes</taxon>
        <taxon>Pseudonocardiales</taxon>
        <taxon>Pseudonocardiaceae</taxon>
        <taxon>Pseudonocardia</taxon>
    </lineage>
</organism>
<gene>
    <name evidence="1" type="ORF">GCM10023321_50430</name>
</gene>
<reference evidence="2" key="1">
    <citation type="journal article" date="2019" name="Int. J. Syst. Evol. Microbiol.">
        <title>The Global Catalogue of Microorganisms (GCM) 10K type strain sequencing project: providing services to taxonomists for standard genome sequencing and annotation.</title>
        <authorList>
            <consortium name="The Broad Institute Genomics Platform"/>
            <consortium name="The Broad Institute Genome Sequencing Center for Infectious Disease"/>
            <person name="Wu L."/>
            <person name="Ma J."/>
        </authorList>
    </citation>
    <scope>NUCLEOTIDE SEQUENCE [LARGE SCALE GENOMIC DNA]</scope>
    <source>
        <strain evidence="2">JCM 18303</strain>
    </source>
</reference>
<evidence type="ECO:0000313" key="2">
    <source>
        <dbReference type="Proteomes" id="UP001428817"/>
    </source>
</evidence>
<evidence type="ECO:0000313" key="1">
    <source>
        <dbReference type="EMBL" id="GAA5163472.1"/>
    </source>
</evidence>
<accession>A0ABP9QKE5</accession>
<dbReference type="Proteomes" id="UP001428817">
    <property type="component" value="Unassembled WGS sequence"/>
</dbReference>
<keyword evidence="2" id="KW-1185">Reference proteome</keyword>
<name>A0ABP9QKE5_9PSEU</name>